<evidence type="ECO:0000313" key="3">
    <source>
        <dbReference type="Proteomes" id="UP001157161"/>
    </source>
</evidence>
<sequence length="167" mass="16914">MPRQGGRDAVAQVGRQARPGPDRLAHLRPARVGVPDGDPHTPATILATCAAASGVCGDSVTIPTGPASCQRATSPESTGRMCAVSWTPRAPSWSERKGPSTCANGTAAATCGDSRRARATARRAATIRSSGAVMIVGTQEVTPIRARVAVISCTAVSGSSPLTSCPP</sequence>
<dbReference type="Proteomes" id="UP001157161">
    <property type="component" value="Unassembled WGS sequence"/>
</dbReference>
<evidence type="ECO:0000256" key="1">
    <source>
        <dbReference type="SAM" id="MobiDB-lite"/>
    </source>
</evidence>
<protein>
    <submittedName>
        <fullName evidence="2">Uncharacterized protein</fullName>
    </submittedName>
</protein>
<reference evidence="2" key="1">
    <citation type="journal article" date="2014" name="Int. J. Syst. Evol. Microbiol.">
        <title>Complete genome sequence of Corynebacterium casei LMG S-19264T (=DSM 44701T), isolated from a smear-ripened cheese.</title>
        <authorList>
            <consortium name="US DOE Joint Genome Institute (JGI-PGF)"/>
            <person name="Walter F."/>
            <person name="Albersmeier A."/>
            <person name="Kalinowski J."/>
            <person name="Ruckert C."/>
        </authorList>
    </citation>
    <scope>NUCLEOTIDE SEQUENCE</scope>
    <source>
        <strain evidence="2">NBRC 112290</strain>
    </source>
</reference>
<name>A0AA37UVE9_9MICO</name>
<organism evidence="2 3">
    <name type="scientific">Litorihabitans aurantiacus</name>
    <dbReference type="NCBI Taxonomy" id="1930061"/>
    <lineage>
        <taxon>Bacteria</taxon>
        <taxon>Bacillati</taxon>
        <taxon>Actinomycetota</taxon>
        <taxon>Actinomycetes</taxon>
        <taxon>Micrococcales</taxon>
        <taxon>Beutenbergiaceae</taxon>
        <taxon>Litorihabitans</taxon>
    </lineage>
</organism>
<comment type="caution">
    <text evidence="2">The sequence shown here is derived from an EMBL/GenBank/DDBJ whole genome shotgun (WGS) entry which is preliminary data.</text>
</comment>
<keyword evidence="3" id="KW-1185">Reference proteome</keyword>
<reference evidence="2" key="2">
    <citation type="submission" date="2023-02" db="EMBL/GenBank/DDBJ databases">
        <authorList>
            <person name="Sun Q."/>
            <person name="Mori K."/>
        </authorList>
    </citation>
    <scope>NUCLEOTIDE SEQUENCE</scope>
    <source>
        <strain evidence="2">NBRC 112290</strain>
    </source>
</reference>
<dbReference type="AlphaFoldDB" id="A0AA37UVE9"/>
<proteinExistence type="predicted"/>
<feature type="region of interest" description="Disordered" evidence="1">
    <location>
        <begin position="1"/>
        <end position="23"/>
    </location>
</feature>
<dbReference type="EMBL" id="BSUM01000001">
    <property type="protein sequence ID" value="GMA31221.1"/>
    <property type="molecule type" value="Genomic_DNA"/>
</dbReference>
<accession>A0AA37UVE9</accession>
<gene>
    <name evidence="2" type="ORF">GCM10025875_12130</name>
</gene>
<evidence type="ECO:0000313" key="2">
    <source>
        <dbReference type="EMBL" id="GMA31221.1"/>
    </source>
</evidence>